<keyword evidence="8 10" id="KW-0460">Magnesium</keyword>
<gene>
    <name evidence="10 14" type="primary">miaA</name>
    <name evidence="14" type="ORF">EWM59_07350</name>
</gene>
<comment type="caution">
    <text evidence="14">The sequence shown here is derived from an EMBL/GenBank/DDBJ whole genome shotgun (WGS) entry which is preliminary data.</text>
</comment>
<comment type="similarity">
    <text evidence="3 10 13">Belongs to the IPP transferase family.</text>
</comment>
<keyword evidence="5 10" id="KW-0819">tRNA processing</keyword>
<dbReference type="InterPro" id="IPR027417">
    <property type="entry name" value="P-loop_NTPase"/>
</dbReference>
<comment type="caution">
    <text evidence="10">Lacks conserved residue(s) required for the propagation of feature annotation.</text>
</comment>
<feature type="region of interest" description="Interaction with substrate tRNA" evidence="10">
    <location>
        <begin position="178"/>
        <end position="182"/>
    </location>
</feature>
<dbReference type="PANTHER" id="PTHR11088:SF60">
    <property type="entry name" value="TRNA DIMETHYLALLYLTRANSFERASE"/>
    <property type="match status" value="1"/>
</dbReference>
<dbReference type="InterPro" id="IPR039657">
    <property type="entry name" value="Dimethylallyltransferase"/>
</dbReference>
<evidence type="ECO:0000256" key="12">
    <source>
        <dbReference type="RuleBase" id="RU003784"/>
    </source>
</evidence>
<sequence length="321" mass="37115">MFSTFATKKSFHKNLTQTLDKYLILLVGPTAVGKTDLAIRLAHQLNTEIISADSRQFYRELSIGTAKPTKEEMDGITHHLIDSHSIDSYYSAGDFERDVIKLLEEDIFKRKEVAIMTGGSGLFVKAITDGLDDMPEAPLVLRENLMQRLETEGVEVLAEELKKLDPEYAATADLQNSQRVVRALEVCLSTGKPFSEFHKKTKVKRSFHFIKIGIERPREELYSRVNQRMEIMLANGLMDEVKGLTDYRNHNALQTVGYKEVFEFLDGTYDYAMMVELLKRNSRRYAKRQMTWFKNQDDFKWFNADDFEGVYKYIQAEMSIK</sequence>
<comment type="function">
    <text evidence="2 10 12">Catalyzes the transfer of a dimethylallyl group onto the adenine at position 37 in tRNAs that read codons beginning with uridine, leading to the formation of N6-(dimethylallyl)adenosine (i(6)A).</text>
</comment>
<dbReference type="SUPFAM" id="SSF52540">
    <property type="entry name" value="P-loop containing nucleoside triphosphate hydrolases"/>
    <property type="match status" value="2"/>
</dbReference>
<feature type="binding site" evidence="10">
    <location>
        <begin position="30"/>
        <end position="35"/>
    </location>
    <ligand>
        <name>substrate</name>
    </ligand>
</feature>
<reference evidence="14 15" key="1">
    <citation type="submission" date="2019-02" db="EMBL/GenBank/DDBJ databases">
        <title>Bacterial novel species Emticicia sp. 17J42-9 isolated from soil.</title>
        <authorList>
            <person name="Jung H.-Y."/>
        </authorList>
    </citation>
    <scope>NUCLEOTIDE SEQUENCE [LARGE SCALE GENOMIC DNA]</scope>
    <source>
        <strain evidence="14 15">17J42-9</strain>
    </source>
</reference>
<dbReference type="AlphaFoldDB" id="A0A4V1ZDI9"/>
<evidence type="ECO:0000256" key="1">
    <source>
        <dbReference type="ARBA" id="ARBA00001946"/>
    </source>
</evidence>
<comment type="cofactor">
    <cofactor evidence="1 10">
        <name>Mg(2+)</name>
        <dbReference type="ChEBI" id="CHEBI:18420"/>
    </cofactor>
</comment>
<evidence type="ECO:0000256" key="13">
    <source>
        <dbReference type="RuleBase" id="RU003785"/>
    </source>
</evidence>
<dbReference type="Pfam" id="PF01715">
    <property type="entry name" value="IPPT"/>
    <property type="match status" value="1"/>
</dbReference>
<feature type="binding site" evidence="10">
    <location>
        <begin position="28"/>
        <end position="35"/>
    </location>
    <ligand>
        <name>ATP</name>
        <dbReference type="ChEBI" id="CHEBI:30616"/>
    </ligand>
</feature>
<dbReference type="Proteomes" id="UP000293162">
    <property type="component" value="Unassembled WGS sequence"/>
</dbReference>
<dbReference type="GO" id="GO:0052381">
    <property type="term" value="F:tRNA dimethylallyltransferase activity"/>
    <property type="evidence" value="ECO:0007669"/>
    <property type="project" value="UniProtKB-UniRule"/>
</dbReference>
<dbReference type="OrthoDB" id="9776390at2"/>
<dbReference type="GO" id="GO:0006400">
    <property type="term" value="P:tRNA modification"/>
    <property type="evidence" value="ECO:0007669"/>
    <property type="project" value="TreeGrafter"/>
</dbReference>
<evidence type="ECO:0000256" key="6">
    <source>
        <dbReference type="ARBA" id="ARBA00022741"/>
    </source>
</evidence>
<feature type="site" description="Interaction with substrate tRNA" evidence="10">
    <location>
        <position position="120"/>
    </location>
</feature>
<comment type="catalytic activity">
    <reaction evidence="9 10 11">
        <text>adenosine(37) in tRNA + dimethylallyl diphosphate = N(6)-dimethylallyladenosine(37) in tRNA + diphosphate</text>
        <dbReference type="Rhea" id="RHEA:26482"/>
        <dbReference type="Rhea" id="RHEA-COMP:10162"/>
        <dbReference type="Rhea" id="RHEA-COMP:10375"/>
        <dbReference type="ChEBI" id="CHEBI:33019"/>
        <dbReference type="ChEBI" id="CHEBI:57623"/>
        <dbReference type="ChEBI" id="CHEBI:74411"/>
        <dbReference type="ChEBI" id="CHEBI:74415"/>
        <dbReference type="EC" id="2.5.1.75"/>
    </reaction>
</comment>
<dbReference type="PANTHER" id="PTHR11088">
    <property type="entry name" value="TRNA DIMETHYLALLYLTRANSFERASE"/>
    <property type="match status" value="1"/>
</dbReference>
<evidence type="ECO:0000256" key="10">
    <source>
        <dbReference type="HAMAP-Rule" id="MF_00185"/>
    </source>
</evidence>
<dbReference type="GO" id="GO:0005524">
    <property type="term" value="F:ATP binding"/>
    <property type="evidence" value="ECO:0007669"/>
    <property type="project" value="UniProtKB-UniRule"/>
</dbReference>
<evidence type="ECO:0000256" key="11">
    <source>
        <dbReference type="RuleBase" id="RU003783"/>
    </source>
</evidence>
<evidence type="ECO:0000256" key="9">
    <source>
        <dbReference type="ARBA" id="ARBA00049563"/>
    </source>
</evidence>
<dbReference type="EMBL" id="SEWF01000008">
    <property type="protein sequence ID" value="RYU96320.1"/>
    <property type="molecule type" value="Genomic_DNA"/>
</dbReference>
<evidence type="ECO:0000313" key="14">
    <source>
        <dbReference type="EMBL" id="RYU96320.1"/>
    </source>
</evidence>
<dbReference type="NCBIfam" id="TIGR00174">
    <property type="entry name" value="miaA"/>
    <property type="match status" value="1"/>
</dbReference>
<evidence type="ECO:0000256" key="8">
    <source>
        <dbReference type="ARBA" id="ARBA00022842"/>
    </source>
</evidence>
<name>A0A4V1ZDI9_9BACT</name>
<evidence type="ECO:0000256" key="3">
    <source>
        <dbReference type="ARBA" id="ARBA00005842"/>
    </source>
</evidence>
<dbReference type="Gene3D" id="1.10.20.140">
    <property type="match status" value="1"/>
</dbReference>
<feature type="site" description="Interaction with substrate tRNA" evidence="10">
    <location>
        <position position="142"/>
    </location>
</feature>
<keyword evidence="15" id="KW-1185">Reference proteome</keyword>
<keyword evidence="4 10" id="KW-0808">Transferase</keyword>
<dbReference type="HAMAP" id="MF_00185">
    <property type="entry name" value="IPP_trans"/>
    <property type="match status" value="1"/>
</dbReference>
<keyword evidence="6 10" id="KW-0547">Nucleotide-binding</keyword>
<dbReference type="EC" id="2.5.1.75" evidence="10"/>
<organism evidence="14 15">
    <name type="scientific">Emticicia agri</name>
    <dbReference type="NCBI Taxonomy" id="2492393"/>
    <lineage>
        <taxon>Bacteria</taxon>
        <taxon>Pseudomonadati</taxon>
        <taxon>Bacteroidota</taxon>
        <taxon>Cytophagia</taxon>
        <taxon>Cytophagales</taxon>
        <taxon>Leadbetterellaceae</taxon>
        <taxon>Emticicia</taxon>
    </lineage>
</organism>
<accession>A0A4V1ZDI9</accession>
<evidence type="ECO:0000256" key="2">
    <source>
        <dbReference type="ARBA" id="ARBA00003213"/>
    </source>
</evidence>
<feature type="region of interest" description="Interaction with substrate tRNA" evidence="10">
    <location>
        <begin position="53"/>
        <end position="56"/>
    </location>
</feature>
<comment type="subunit">
    <text evidence="10">Monomer.</text>
</comment>
<keyword evidence="7 10" id="KW-0067">ATP-binding</keyword>
<evidence type="ECO:0000256" key="4">
    <source>
        <dbReference type="ARBA" id="ARBA00022679"/>
    </source>
</evidence>
<evidence type="ECO:0000313" key="15">
    <source>
        <dbReference type="Proteomes" id="UP000293162"/>
    </source>
</evidence>
<evidence type="ECO:0000256" key="7">
    <source>
        <dbReference type="ARBA" id="ARBA00022840"/>
    </source>
</evidence>
<evidence type="ECO:0000256" key="5">
    <source>
        <dbReference type="ARBA" id="ARBA00022694"/>
    </source>
</evidence>
<dbReference type="InterPro" id="IPR018022">
    <property type="entry name" value="IPT"/>
</dbReference>
<proteinExistence type="inferred from homology"/>
<protein>
    <recommendedName>
        <fullName evidence="10">tRNA dimethylallyltransferase</fullName>
        <ecNumber evidence="10">2.5.1.75</ecNumber>
    </recommendedName>
    <alternativeName>
        <fullName evidence="10">Dimethylallyl diphosphate:tRNA dimethylallyltransferase</fullName>
        <shortName evidence="10">DMAPP:tRNA dimethylallyltransferase</shortName>
        <shortName evidence="10">DMATase</shortName>
    </alternativeName>
    <alternativeName>
        <fullName evidence="10">Isopentenyl-diphosphate:tRNA isopentenyltransferase</fullName>
        <shortName evidence="10">IPP transferase</shortName>
        <shortName evidence="10">IPPT</shortName>
        <shortName evidence="10">IPTase</shortName>
    </alternativeName>
</protein>
<dbReference type="Gene3D" id="3.40.50.300">
    <property type="entry name" value="P-loop containing nucleotide triphosphate hydrolases"/>
    <property type="match status" value="1"/>
</dbReference>